<gene>
    <name evidence="1" type="ORF">PND83_22055</name>
</gene>
<comment type="caution">
    <text evidence="1">The sequence shown here is derived from an EMBL/GenBank/DDBJ whole genome shotgun (WGS) entry which is preliminary data.</text>
</comment>
<evidence type="ECO:0000313" key="2">
    <source>
        <dbReference type="Proteomes" id="UP001211006"/>
    </source>
</evidence>
<accession>A0AAW6C819</accession>
<reference evidence="1" key="1">
    <citation type="submission" date="2023-01" db="EMBL/GenBank/DDBJ databases">
        <title>Human gut microbiome strain richness.</title>
        <authorList>
            <person name="Chen-Liaw A."/>
        </authorList>
    </citation>
    <scope>NUCLEOTIDE SEQUENCE</scope>
    <source>
        <strain evidence="1">2225st1_A6_2225SCRN_200828</strain>
    </source>
</reference>
<proteinExistence type="predicted"/>
<protein>
    <submittedName>
        <fullName evidence="1">Uncharacterized protein</fullName>
    </submittedName>
</protein>
<evidence type="ECO:0000313" key="1">
    <source>
        <dbReference type="EMBL" id="MDB7908672.1"/>
    </source>
</evidence>
<dbReference type="EMBL" id="JAQLWO010000040">
    <property type="protein sequence ID" value="MDB7908672.1"/>
    <property type="molecule type" value="Genomic_DNA"/>
</dbReference>
<dbReference type="AlphaFoldDB" id="A0AAW6C819"/>
<organism evidence="1 2">
    <name type="scientific">Flavonifractor plautii</name>
    <name type="common">Fusobacterium plautii</name>
    <dbReference type="NCBI Taxonomy" id="292800"/>
    <lineage>
        <taxon>Bacteria</taxon>
        <taxon>Bacillati</taxon>
        <taxon>Bacillota</taxon>
        <taxon>Clostridia</taxon>
        <taxon>Eubacteriales</taxon>
        <taxon>Oscillospiraceae</taxon>
        <taxon>Flavonifractor</taxon>
    </lineage>
</organism>
<feature type="non-terminal residue" evidence="1">
    <location>
        <position position="72"/>
    </location>
</feature>
<dbReference type="Proteomes" id="UP001211006">
    <property type="component" value="Unassembled WGS sequence"/>
</dbReference>
<sequence length="72" mass="7444">MALIELVPMWLGILEGSQPVEVEGNGGKEGIRSDGLPVKIAAPRDIEAVFVCKTQIGGGLFGGMPGIKALNP</sequence>
<dbReference type="RefSeq" id="WP_271908847.1">
    <property type="nucleotide sequence ID" value="NZ_JAQLWN010000035.1"/>
</dbReference>
<name>A0AAW6C819_FLAPL</name>